<comment type="caution">
    <text evidence="9">The sequence shown here is derived from an EMBL/GenBank/DDBJ whole genome shotgun (WGS) entry which is preliminary data.</text>
</comment>
<gene>
    <name evidence="9" type="primary">yedA</name>
    <name evidence="9" type="ORF">GCM10023235_57110</name>
</gene>
<feature type="transmembrane region" description="Helical" evidence="7">
    <location>
        <begin position="90"/>
        <end position="111"/>
    </location>
</feature>
<keyword evidence="4 7" id="KW-1133">Transmembrane helix</keyword>
<feature type="transmembrane region" description="Helical" evidence="7">
    <location>
        <begin position="201"/>
        <end position="221"/>
    </location>
</feature>
<proteinExistence type="inferred from homology"/>
<reference evidence="10" key="1">
    <citation type="journal article" date="2019" name="Int. J. Syst. Evol. Microbiol.">
        <title>The Global Catalogue of Microorganisms (GCM) 10K type strain sequencing project: providing services to taxonomists for standard genome sequencing and annotation.</title>
        <authorList>
            <consortium name="The Broad Institute Genomics Platform"/>
            <consortium name="The Broad Institute Genome Sequencing Center for Infectious Disease"/>
            <person name="Wu L."/>
            <person name="Ma J."/>
        </authorList>
    </citation>
    <scope>NUCLEOTIDE SEQUENCE [LARGE SCALE GENOMIC DNA]</scope>
    <source>
        <strain evidence="10">JCM 13006</strain>
    </source>
</reference>
<accession>A0ABP9E8S4</accession>
<feature type="transmembrane region" description="Helical" evidence="7">
    <location>
        <begin position="293"/>
        <end position="310"/>
    </location>
</feature>
<feature type="region of interest" description="Disordered" evidence="6">
    <location>
        <begin position="1"/>
        <end position="20"/>
    </location>
</feature>
<feature type="transmembrane region" description="Helical" evidence="7">
    <location>
        <begin position="171"/>
        <end position="194"/>
    </location>
</feature>
<dbReference type="PANTHER" id="PTHR32322">
    <property type="entry name" value="INNER MEMBRANE TRANSPORTER"/>
    <property type="match status" value="1"/>
</dbReference>
<feature type="transmembrane region" description="Helical" evidence="7">
    <location>
        <begin position="56"/>
        <end position="78"/>
    </location>
</feature>
<dbReference type="EMBL" id="BAABIS010000001">
    <property type="protein sequence ID" value="GAA4870882.1"/>
    <property type="molecule type" value="Genomic_DNA"/>
</dbReference>
<keyword evidence="3 7" id="KW-0812">Transmembrane</keyword>
<evidence type="ECO:0000313" key="9">
    <source>
        <dbReference type="EMBL" id="GAA4870882.1"/>
    </source>
</evidence>
<name>A0ABP9E8S4_9ACTN</name>
<comment type="subcellular location">
    <subcellularLocation>
        <location evidence="1">Membrane</location>
        <topology evidence="1">Multi-pass membrane protein</topology>
    </subcellularLocation>
</comment>
<feature type="transmembrane region" description="Helical" evidence="7">
    <location>
        <begin position="146"/>
        <end position="165"/>
    </location>
</feature>
<dbReference type="Pfam" id="PF00892">
    <property type="entry name" value="EamA"/>
    <property type="match status" value="2"/>
</dbReference>
<evidence type="ECO:0000259" key="8">
    <source>
        <dbReference type="Pfam" id="PF00892"/>
    </source>
</evidence>
<dbReference type="Gene3D" id="1.10.3730.20">
    <property type="match status" value="1"/>
</dbReference>
<dbReference type="InterPro" id="IPR000620">
    <property type="entry name" value="EamA_dom"/>
</dbReference>
<dbReference type="InterPro" id="IPR050638">
    <property type="entry name" value="AA-Vitamin_Transporters"/>
</dbReference>
<feature type="transmembrane region" description="Helical" evidence="7">
    <location>
        <begin position="117"/>
        <end position="134"/>
    </location>
</feature>
<evidence type="ECO:0000256" key="5">
    <source>
        <dbReference type="ARBA" id="ARBA00023136"/>
    </source>
</evidence>
<dbReference type="RefSeq" id="WP_345699743.1">
    <property type="nucleotide sequence ID" value="NZ_BAABIS010000001.1"/>
</dbReference>
<evidence type="ECO:0000256" key="4">
    <source>
        <dbReference type="ARBA" id="ARBA00022989"/>
    </source>
</evidence>
<organism evidence="9 10">
    <name type="scientific">Kitasatospora terrestris</name>
    <dbReference type="NCBI Taxonomy" id="258051"/>
    <lineage>
        <taxon>Bacteria</taxon>
        <taxon>Bacillati</taxon>
        <taxon>Actinomycetota</taxon>
        <taxon>Actinomycetes</taxon>
        <taxon>Kitasatosporales</taxon>
        <taxon>Streptomycetaceae</taxon>
        <taxon>Kitasatospora</taxon>
    </lineage>
</organism>
<dbReference type="PANTHER" id="PTHR32322:SF2">
    <property type="entry name" value="EAMA DOMAIN-CONTAINING PROTEIN"/>
    <property type="match status" value="1"/>
</dbReference>
<sequence>MTTQSRPPVSPPLQDSAPPAARSTSGAIWAALGIVYVVWGSTYLAIRVVVETIPPFLSASARFLVAGALLAALVAWRQGPSALRVGGRQFASAALVGVLLLIGGNGLVVLAERTVPSGLTALLVASVPLWVVLLRRAAGRRTPAATVGGVLLGLVGLLVLTSPGLTGEVRLTGLLMVVAAALVWAFGSFLAGYLPMPANPFAASVYEMLTAGVGAGLLALARGEQRHFDPAAVSTASWFALAYLFTFGSLVAFTAYAWLLQRAPLPLVATYAYVNPVVAVVLGWLILAEPLTWPIVLGGAIVVAGVCLVVRTER</sequence>
<evidence type="ECO:0000256" key="7">
    <source>
        <dbReference type="SAM" id="Phobius"/>
    </source>
</evidence>
<dbReference type="InterPro" id="IPR037185">
    <property type="entry name" value="EmrE-like"/>
</dbReference>
<comment type="similarity">
    <text evidence="2">Belongs to the EamA transporter family.</text>
</comment>
<evidence type="ECO:0000256" key="3">
    <source>
        <dbReference type="ARBA" id="ARBA00022692"/>
    </source>
</evidence>
<evidence type="ECO:0000256" key="6">
    <source>
        <dbReference type="SAM" id="MobiDB-lite"/>
    </source>
</evidence>
<feature type="transmembrane region" description="Helical" evidence="7">
    <location>
        <begin position="267"/>
        <end position="287"/>
    </location>
</feature>
<feature type="domain" description="EamA" evidence="8">
    <location>
        <begin position="26"/>
        <end position="161"/>
    </location>
</feature>
<evidence type="ECO:0000313" key="10">
    <source>
        <dbReference type="Proteomes" id="UP001501752"/>
    </source>
</evidence>
<evidence type="ECO:0000256" key="1">
    <source>
        <dbReference type="ARBA" id="ARBA00004141"/>
    </source>
</evidence>
<dbReference type="SUPFAM" id="SSF103481">
    <property type="entry name" value="Multidrug resistance efflux transporter EmrE"/>
    <property type="match status" value="2"/>
</dbReference>
<feature type="transmembrane region" description="Helical" evidence="7">
    <location>
        <begin position="27"/>
        <end position="50"/>
    </location>
</feature>
<keyword evidence="10" id="KW-1185">Reference proteome</keyword>
<dbReference type="Proteomes" id="UP001501752">
    <property type="component" value="Unassembled WGS sequence"/>
</dbReference>
<keyword evidence="5 7" id="KW-0472">Membrane</keyword>
<feature type="transmembrane region" description="Helical" evidence="7">
    <location>
        <begin position="241"/>
        <end position="260"/>
    </location>
</feature>
<protein>
    <submittedName>
        <fullName evidence="9">Drug/metabolite exporter YedA</fullName>
    </submittedName>
</protein>
<feature type="domain" description="EamA" evidence="8">
    <location>
        <begin position="172"/>
        <end position="310"/>
    </location>
</feature>
<evidence type="ECO:0000256" key="2">
    <source>
        <dbReference type="ARBA" id="ARBA00007362"/>
    </source>
</evidence>